<protein>
    <submittedName>
        <fullName evidence="2">Glycoside hydrolase</fullName>
    </submittedName>
</protein>
<dbReference type="AlphaFoldDB" id="A0A8I1W4G4"/>
<dbReference type="RefSeq" id="WP_207541470.1">
    <property type="nucleotide sequence ID" value="NZ_JAFNAA010000001.1"/>
</dbReference>
<name>A0A8I1W4G4_PLESH</name>
<comment type="caution">
    <text evidence="2">The sequence shown here is derived from an EMBL/GenBank/DDBJ whole genome shotgun (WGS) entry which is preliminary data.</text>
</comment>
<sequence>MLSIPLRSLLGTGSLLVSARKTLAWEVPAWKVSARKIPSRLVLRLLFLRPAAWRTAALLISGVLAAQPLYAQPIQPAISLPATGGQYLIEPQTLAISWLPDVAGQDAPVAYPVSDGGEKRAVSALQVHATRAQWQWPQAVVEARSEDGDVRLTVRARSLEGAPITLRWFSLAPQVSELALPLSEGMRVPVTDRRWATFLQQSYDGSNTTQDLKLPFWTLRLSLTNLGAANIGVANTAATATTSTDATTTSANAAPYTSLILLTPFDNQLAFATRQNGNVAMQAEHRFDPLSPAPELTILLHTGNDWLSGARRYRQWRQEVGLREPLSTKIAANPEVAKLIGASHVYLFGRDLIDVDDVTNWPALATFLLNDPQLARHLDAATRRELTPLASAKEQANRYTRRVLVEALNQALNAQFPVSLPRAEGAQSIAAQFQAAQQRRAYLRQHASAWLLADNLWGSGLSQGMLTALQQAGLTHLWLGLDNWMPAFYQPQVVEAGRAAGYVLASYDSYGTAIPAGVNDSWLSAQIPDAWRQRCGIIQADGQPLPGFRGKGSYLNPGCIRPYAEARVKALMQTGKFNSLFMDVDAAGMALNDYRSRSTLASKQKTTEKSQEQPKPNAQPPLDQHASVMAADFNARLQWLAAQGWVTGSEDGNAVTARGLAFAHGLETVGFGWGDPEMTKNRQSPYFLGAWYPDNQPDFFFRPAQVKAPYQQLLFAPQYRLPLYQAVFHDEIISSHHWHSDSLKFSDVQGWRDITAMLYNTPPMVHLNRNTAKAGSARIKALQHYQHAFLPLHRQLWDKQLEQLRWLTADGLVQQTRFSDGSLITANFSQQAQQVAGNTLPPLSVLAQLASGEQIRWQSQAVKGKSQ</sequence>
<gene>
    <name evidence="2" type="ORF">J2R62_01265</name>
</gene>
<dbReference type="InterPro" id="IPR021459">
    <property type="entry name" value="GH101-related"/>
</dbReference>
<dbReference type="Pfam" id="PF11308">
    <property type="entry name" value="Glyco_hydro_129"/>
    <property type="match status" value="2"/>
</dbReference>
<organism evidence="2 3">
    <name type="scientific">Plesiomonas shigelloides</name>
    <name type="common">Aeromonas shigelloides</name>
    <dbReference type="NCBI Taxonomy" id="703"/>
    <lineage>
        <taxon>Bacteria</taxon>
        <taxon>Pseudomonadati</taxon>
        <taxon>Pseudomonadota</taxon>
        <taxon>Gammaproteobacteria</taxon>
        <taxon>Enterobacterales</taxon>
        <taxon>Enterobacteriaceae</taxon>
        <taxon>Plesiomonas</taxon>
    </lineage>
</organism>
<evidence type="ECO:0000313" key="3">
    <source>
        <dbReference type="Proteomes" id="UP000664658"/>
    </source>
</evidence>
<dbReference type="EMBL" id="JAFNAA010000001">
    <property type="protein sequence ID" value="MBO1106861.1"/>
    <property type="molecule type" value="Genomic_DNA"/>
</dbReference>
<accession>A0A8I1W4G4</accession>
<reference evidence="2" key="1">
    <citation type="submission" date="2021-03" db="EMBL/GenBank/DDBJ databases">
        <title>Plesiomonas shigelloides zfcc0051, isolated from zebrafish feces.</title>
        <authorList>
            <person name="Vanderhoek Z."/>
            <person name="Gaulke C."/>
        </authorList>
    </citation>
    <scope>NUCLEOTIDE SEQUENCE</scope>
    <source>
        <strain evidence="2">Zfcc0051</strain>
    </source>
</reference>
<feature type="region of interest" description="Disordered" evidence="1">
    <location>
        <begin position="598"/>
        <end position="623"/>
    </location>
</feature>
<keyword evidence="2" id="KW-0378">Hydrolase</keyword>
<evidence type="ECO:0000313" key="2">
    <source>
        <dbReference type="EMBL" id="MBO1106861.1"/>
    </source>
</evidence>
<evidence type="ECO:0000256" key="1">
    <source>
        <dbReference type="SAM" id="MobiDB-lite"/>
    </source>
</evidence>
<dbReference type="Proteomes" id="UP000664658">
    <property type="component" value="Unassembled WGS sequence"/>
</dbReference>
<proteinExistence type="predicted"/>
<dbReference type="GO" id="GO:0016787">
    <property type="term" value="F:hydrolase activity"/>
    <property type="evidence" value="ECO:0007669"/>
    <property type="project" value="UniProtKB-KW"/>
</dbReference>